<dbReference type="GO" id="GO:0016020">
    <property type="term" value="C:membrane"/>
    <property type="evidence" value="ECO:0007669"/>
    <property type="project" value="UniProtKB-SubCell"/>
</dbReference>
<feature type="transmembrane region" description="Helical" evidence="6">
    <location>
        <begin position="207"/>
        <end position="228"/>
    </location>
</feature>
<accession>A0ABD3MZV3</accession>
<reference evidence="7 8" key="1">
    <citation type="submission" date="2024-10" db="EMBL/GenBank/DDBJ databases">
        <title>Updated reference genomes for cyclostephanoid diatoms.</title>
        <authorList>
            <person name="Roberts W.R."/>
            <person name="Alverson A.J."/>
        </authorList>
    </citation>
    <scope>NUCLEOTIDE SEQUENCE [LARGE SCALE GENOMIC DNA]</scope>
    <source>
        <strain evidence="7 8">AJA276-08</strain>
    </source>
</reference>
<keyword evidence="2 6" id="KW-0812">Transmembrane</keyword>
<evidence type="ECO:0000313" key="7">
    <source>
        <dbReference type="EMBL" id="KAL3769378.1"/>
    </source>
</evidence>
<feature type="transmembrane region" description="Helical" evidence="6">
    <location>
        <begin position="78"/>
        <end position="100"/>
    </location>
</feature>
<feature type="region of interest" description="Disordered" evidence="5">
    <location>
        <begin position="133"/>
        <end position="157"/>
    </location>
</feature>
<evidence type="ECO:0000256" key="4">
    <source>
        <dbReference type="ARBA" id="ARBA00023136"/>
    </source>
</evidence>
<dbReference type="AlphaFoldDB" id="A0ABD3MZV3"/>
<dbReference type="SUPFAM" id="SSF103481">
    <property type="entry name" value="Multidrug resistance efflux transporter EmrE"/>
    <property type="match status" value="1"/>
</dbReference>
<dbReference type="InterPro" id="IPR037185">
    <property type="entry name" value="EmrE-like"/>
</dbReference>
<dbReference type="PANTHER" id="PTHR23051:SF0">
    <property type="entry name" value="SOLUTE CARRIER FAMILY 35 MEMBER F5"/>
    <property type="match status" value="1"/>
</dbReference>
<proteinExistence type="predicted"/>
<keyword evidence="8" id="KW-1185">Reference proteome</keyword>
<keyword evidence="4 6" id="KW-0472">Membrane</keyword>
<sequence>DGEGEGGDHTVEERRALEISDGAEDGCHNEPTSDGDGVVVVVSCAPALLSHLDHASMASRVAPLWFLSNYSYAVSLRWTSIASSTVLASMGSIFAFAFATCTRFGDEKVTRWKVVGVALCFVGGVATAWADAGASSSDGDDGDNYDDDGGGRMGTGPARRRLRHAADVGSLLGDVAGLISAVGYGAYTVLLRHLCPKDESRMSMQLLFGYVGLLNMIGLFPVAVYVVVASNRDDVRAESPEDEGFPSPDYSPESGADDGPATTLTLTIFLFLILKGLLDNVISDYLWARAVILTSATVASVGLGLTIPMAFLADSIMGNNDEEHLGDLLGALCVLFGFVFVNIDGKEKGTGEVNVGFEVDVGTTDIASVVHDAEVQPSILSNNSTIGVLPSMQSPASNTSTHGDETNENAPTCASIKAIAIDYENLYVSNEIKELFKLIDNYEPVDIELETPLKIFLPQYIPSVGEVDPMIKIPRPDGVPDGVGTAFLDEPIAANQSNAAVIELRLRNATKNKSYRALPVHSISNAVKNRDEIDQWMRSVEEIHSMKQPPPKEVRYQNNMGEVKYRAKREIVDEIKNGTLHIPSAEIDLSDEDYARILCSLFGIPVYDGSVVESVHVLLSLFVEFQNAGATMPL</sequence>
<comment type="caution">
    <text evidence="7">The sequence shown here is derived from an EMBL/GenBank/DDBJ whole genome shotgun (WGS) entry which is preliminary data.</text>
</comment>
<feature type="region of interest" description="Disordered" evidence="5">
    <location>
        <begin position="237"/>
        <end position="257"/>
    </location>
</feature>
<gene>
    <name evidence="7" type="ORF">ACHAW5_010497</name>
</gene>
<comment type="subcellular location">
    <subcellularLocation>
        <location evidence="1">Membrane</location>
        <topology evidence="1">Multi-pass membrane protein</topology>
    </subcellularLocation>
</comment>
<protein>
    <submittedName>
        <fullName evidence="7">Uncharacterized protein</fullName>
    </submittedName>
</protein>
<dbReference type="InterPro" id="IPR022088">
    <property type="entry name" value="Intraflagellar_transp_cmplxB"/>
</dbReference>
<dbReference type="EMBL" id="JALLAZ020001656">
    <property type="protein sequence ID" value="KAL3769378.1"/>
    <property type="molecule type" value="Genomic_DNA"/>
</dbReference>
<feature type="non-terminal residue" evidence="7">
    <location>
        <position position="1"/>
    </location>
</feature>
<feature type="transmembrane region" description="Helical" evidence="6">
    <location>
        <begin position="175"/>
        <end position="195"/>
    </location>
</feature>
<keyword evidence="3 6" id="KW-1133">Transmembrane helix</keyword>
<evidence type="ECO:0000256" key="5">
    <source>
        <dbReference type="SAM" id="MobiDB-lite"/>
    </source>
</evidence>
<feature type="transmembrane region" description="Helical" evidence="6">
    <location>
        <begin position="112"/>
        <end position="130"/>
    </location>
</feature>
<organism evidence="7 8">
    <name type="scientific">Stephanodiscus triporus</name>
    <dbReference type="NCBI Taxonomy" id="2934178"/>
    <lineage>
        <taxon>Eukaryota</taxon>
        <taxon>Sar</taxon>
        <taxon>Stramenopiles</taxon>
        <taxon>Ochrophyta</taxon>
        <taxon>Bacillariophyta</taxon>
        <taxon>Coscinodiscophyceae</taxon>
        <taxon>Thalassiosirophycidae</taxon>
        <taxon>Stephanodiscales</taxon>
        <taxon>Stephanodiscaceae</taxon>
        <taxon>Stephanodiscus</taxon>
    </lineage>
</organism>
<dbReference type="PANTHER" id="PTHR23051">
    <property type="entry name" value="SOLUTE CARRIER FAMILY 35, MEMBER F5"/>
    <property type="match status" value="1"/>
</dbReference>
<evidence type="ECO:0000256" key="3">
    <source>
        <dbReference type="ARBA" id="ARBA00022989"/>
    </source>
</evidence>
<evidence type="ECO:0000256" key="2">
    <source>
        <dbReference type="ARBA" id="ARBA00022692"/>
    </source>
</evidence>
<evidence type="ECO:0000313" key="8">
    <source>
        <dbReference type="Proteomes" id="UP001530315"/>
    </source>
</evidence>
<dbReference type="Proteomes" id="UP001530315">
    <property type="component" value="Unassembled WGS sequence"/>
</dbReference>
<dbReference type="Pfam" id="PF12317">
    <property type="entry name" value="IFT46_B_C"/>
    <property type="match status" value="1"/>
</dbReference>
<feature type="transmembrane region" description="Helical" evidence="6">
    <location>
        <begin position="259"/>
        <end position="278"/>
    </location>
</feature>
<feature type="transmembrane region" description="Helical" evidence="6">
    <location>
        <begin position="290"/>
        <end position="313"/>
    </location>
</feature>
<evidence type="ECO:0000256" key="6">
    <source>
        <dbReference type="SAM" id="Phobius"/>
    </source>
</evidence>
<feature type="compositionally biased region" description="Acidic residues" evidence="5">
    <location>
        <begin position="138"/>
        <end position="148"/>
    </location>
</feature>
<name>A0ABD3MZV3_9STRA</name>
<evidence type="ECO:0000256" key="1">
    <source>
        <dbReference type="ARBA" id="ARBA00004141"/>
    </source>
</evidence>